<keyword evidence="2" id="KW-1185">Reference proteome</keyword>
<name>A0A139AW27_GONPJ</name>
<dbReference type="EMBL" id="KQ965734">
    <property type="protein sequence ID" value="KXS20904.1"/>
    <property type="molecule type" value="Genomic_DNA"/>
</dbReference>
<evidence type="ECO:0000313" key="1">
    <source>
        <dbReference type="EMBL" id="KXS20904.1"/>
    </source>
</evidence>
<protein>
    <submittedName>
        <fullName evidence="1">Uncharacterized protein</fullName>
    </submittedName>
</protein>
<evidence type="ECO:0000313" key="2">
    <source>
        <dbReference type="Proteomes" id="UP000070544"/>
    </source>
</evidence>
<dbReference type="AlphaFoldDB" id="A0A139AW27"/>
<reference evidence="1 2" key="1">
    <citation type="journal article" date="2015" name="Genome Biol. Evol.">
        <title>Phylogenomic analyses indicate that early fungi evolved digesting cell walls of algal ancestors of land plants.</title>
        <authorList>
            <person name="Chang Y."/>
            <person name="Wang S."/>
            <person name="Sekimoto S."/>
            <person name="Aerts A.L."/>
            <person name="Choi C."/>
            <person name="Clum A."/>
            <person name="LaButti K.M."/>
            <person name="Lindquist E.A."/>
            <person name="Yee Ngan C."/>
            <person name="Ohm R.A."/>
            <person name="Salamov A.A."/>
            <person name="Grigoriev I.V."/>
            <person name="Spatafora J.W."/>
            <person name="Berbee M.L."/>
        </authorList>
    </citation>
    <scope>NUCLEOTIDE SEQUENCE [LARGE SCALE GENOMIC DNA]</scope>
    <source>
        <strain evidence="1 2">JEL478</strain>
    </source>
</reference>
<sequence>MLVADDLPELGPNLVSTLASLQMHFKKTEGWHTVSDGVERIKGHAKDKEG</sequence>
<accession>A0A139AW27</accession>
<organism evidence="1 2">
    <name type="scientific">Gonapodya prolifera (strain JEL478)</name>
    <name type="common">Monoblepharis prolifera</name>
    <dbReference type="NCBI Taxonomy" id="1344416"/>
    <lineage>
        <taxon>Eukaryota</taxon>
        <taxon>Fungi</taxon>
        <taxon>Fungi incertae sedis</taxon>
        <taxon>Chytridiomycota</taxon>
        <taxon>Chytridiomycota incertae sedis</taxon>
        <taxon>Monoblepharidomycetes</taxon>
        <taxon>Monoblepharidales</taxon>
        <taxon>Gonapodyaceae</taxon>
        <taxon>Gonapodya</taxon>
    </lineage>
</organism>
<proteinExistence type="predicted"/>
<dbReference type="Proteomes" id="UP000070544">
    <property type="component" value="Unassembled WGS sequence"/>
</dbReference>
<gene>
    <name evidence="1" type="ORF">M427DRAFT_348460</name>
</gene>